<evidence type="ECO:0000256" key="1">
    <source>
        <dbReference type="SAM" id="Phobius"/>
    </source>
</evidence>
<dbReference type="EMBL" id="JACHGY010000001">
    <property type="protein sequence ID" value="MBB6429204.1"/>
    <property type="molecule type" value="Genomic_DNA"/>
</dbReference>
<gene>
    <name evidence="2" type="ORF">HNQ40_001010</name>
</gene>
<accession>A0A7X0H7E7</accession>
<reference evidence="2 3" key="1">
    <citation type="submission" date="2020-08" db="EMBL/GenBank/DDBJ databases">
        <title>Genomic Encyclopedia of Type Strains, Phase IV (KMG-IV): sequencing the most valuable type-strain genomes for metagenomic binning, comparative biology and taxonomic classification.</title>
        <authorList>
            <person name="Goeker M."/>
        </authorList>
    </citation>
    <scope>NUCLEOTIDE SEQUENCE [LARGE SCALE GENOMIC DNA]</scope>
    <source>
        <strain evidence="2 3">DSM 103725</strain>
    </source>
</reference>
<name>A0A7X0H7E7_9BACT</name>
<sequence>MFKHTPRRVTVEMPVNEEDDSTFLGVLNKLALPLSIVAVPLILGFAGYIYQELGSKRESELQAVISKQEIALQELISKRDVDLQELISKRESDLKYVDLSLKILAEDAERVDGQITPEDQKLREWAVSVLAKTSPVDLPEGLAEIFSTGGVYLPLTEPPSFDQSSEQDKFEHIKEFAMQAAKSLPALDDLPWGHTDYSSALRFIAGERGGLRSASGSLASLRARARITLKNEDFLPEHHPVPSHQYYHAIIYKLYHSEEVKVEAAKTVGFSTLE</sequence>
<keyword evidence="1" id="KW-1133">Transmembrane helix</keyword>
<dbReference type="RefSeq" id="WP_184676790.1">
    <property type="nucleotide sequence ID" value="NZ_JACHGY010000001.1"/>
</dbReference>
<evidence type="ECO:0000313" key="2">
    <source>
        <dbReference type="EMBL" id="MBB6429204.1"/>
    </source>
</evidence>
<keyword evidence="3" id="KW-1185">Reference proteome</keyword>
<keyword evidence="1" id="KW-0472">Membrane</keyword>
<comment type="caution">
    <text evidence="2">The sequence shown here is derived from an EMBL/GenBank/DDBJ whole genome shotgun (WGS) entry which is preliminary data.</text>
</comment>
<keyword evidence="1" id="KW-0812">Transmembrane</keyword>
<evidence type="ECO:0000313" key="3">
    <source>
        <dbReference type="Proteomes" id="UP000541810"/>
    </source>
</evidence>
<feature type="transmembrane region" description="Helical" evidence="1">
    <location>
        <begin position="30"/>
        <end position="50"/>
    </location>
</feature>
<dbReference type="Proteomes" id="UP000541810">
    <property type="component" value="Unassembled WGS sequence"/>
</dbReference>
<organism evidence="2 3">
    <name type="scientific">Algisphaera agarilytica</name>
    <dbReference type="NCBI Taxonomy" id="1385975"/>
    <lineage>
        <taxon>Bacteria</taxon>
        <taxon>Pseudomonadati</taxon>
        <taxon>Planctomycetota</taxon>
        <taxon>Phycisphaerae</taxon>
        <taxon>Phycisphaerales</taxon>
        <taxon>Phycisphaeraceae</taxon>
        <taxon>Algisphaera</taxon>
    </lineage>
</organism>
<protein>
    <submittedName>
        <fullName evidence="2">Uncharacterized protein</fullName>
    </submittedName>
</protein>
<dbReference type="AlphaFoldDB" id="A0A7X0H7E7"/>
<proteinExistence type="predicted"/>